<dbReference type="EMBL" id="BSYO01000028">
    <property type="protein sequence ID" value="GMH24615.1"/>
    <property type="molecule type" value="Genomic_DNA"/>
</dbReference>
<reference evidence="1" key="1">
    <citation type="submission" date="2023-05" db="EMBL/GenBank/DDBJ databases">
        <title>Nepenthes gracilis genome sequencing.</title>
        <authorList>
            <person name="Fukushima K."/>
        </authorList>
    </citation>
    <scope>NUCLEOTIDE SEQUENCE</scope>
    <source>
        <strain evidence="1">SING2019-196</strain>
    </source>
</reference>
<comment type="caution">
    <text evidence="1">The sequence shown here is derived from an EMBL/GenBank/DDBJ whole genome shotgun (WGS) entry which is preliminary data.</text>
</comment>
<gene>
    <name evidence="1" type="ORF">Nepgr_026458</name>
</gene>
<accession>A0AAD3Y223</accession>
<evidence type="ECO:0000313" key="1">
    <source>
        <dbReference type="EMBL" id="GMH24615.1"/>
    </source>
</evidence>
<dbReference type="Proteomes" id="UP001279734">
    <property type="component" value="Unassembled WGS sequence"/>
</dbReference>
<name>A0AAD3Y223_NEPGR</name>
<evidence type="ECO:0000313" key="2">
    <source>
        <dbReference type="Proteomes" id="UP001279734"/>
    </source>
</evidence>
<organism evidence="1 2">
    <name type="scientific">Nepenthes gracilis</name>
    <name type="common">Slender pitcher plant</name>
    <dbReference type="NCBI Taxonomy" id="150966"/>
    <lineage>
        <taxon>Eukaryota</taxon>
        <taxon>Viridiplantae</taxon>
        <taxon>Streptophyta</taxon>
        <taxon>Embryophyta</taxon>
        <taxon>Tracheophyta</taxon>
        <taxon>Spermatophyta</taxon>
        <taxon>Magnoliopsida</taxon>
        <taxon>eudicotyledons</taxon>
        <taxon>Gunneridae</taxon>
        <taxon>Pentapetalae</taxon>
        <taxon>Caryophyllales</taxon>
        <taxon>Nepenthaceae</taxon>
        <taxon>Nepenthes</taxon>
    </lineage>
</organism>
<protein>
    <submittedName>
        <fullName evidence="1">Uncharacterized protein</fullName>
    </submittedName>
</protein>
<proteinExistence type="predicted"/>
<keyword evidence="2" id="KW-1185">Reference proteome</keyword>
<dbReference type="AlphaFoldDB" id="A0AAD3Y223"/>
<sequence length="144" mass="16659">MMPFVYRKKVKCVGIPLENFDVQVLECSQLVGASTIQLTSRDDSNVTCLQSLLFSETCSSVDVCYMPFRSFRESHAWRRQLVGGSDIQLIDRDDYTRARRKTHGLGQNTEVWIYALHIELQEKCSEQIGIESKRMKYLRIKMAS</sequence>